<sequence>MPKKTLADTLAARETIYVNCAHPMCCKSTKLDIQALIDRLGRDHGSMHDDLVGLLSAQTTRLPVVIDGRCSSLRRPAAGAQSRLEANFRTRGLKVAGATWGGVGVDCLVGRRPSGLASAALILPSLGRSE</sequence>
<dbReference type="RefSeq" id="WP_091591632.1">
    <property type="nucleotide sequence ID" value="NZ_FNEE01000002.1"/>
</dbReference>
<keyword evidence="2" id="KW-1185">Reference proteome</keyword>
<protein>
    <submittedName>
        <fullName evidence="1">Uncharacterized protein</fullName>
    </submittedName>
</protein>
<name>A0A1G8MTG8_9HYPH</name>
<proteinExistence type="predicted"/>
<dbReference type="EMBL" id="FNEE01000002">
    <property type="protein sequence ID" value="SDI71156.1"/>
    <property type="molecule type" value="Genomic_DNA"/>
</dbReference>
<gene>
    <name evidence="1" type="ORF">SAMN05428953_102668</name>
</gene>
<accession>A0A1G8MTG8</accession>
<dbReference type="Proteomes" id="UP000198894">
    <property type="component" value="Unassembled WGS sequence"/>
</dbReference>
<dbReference type="AlphaFoldDB" id="A0A1G8MTG8"/>
<organism evidence="1 2">
    <name type="scientific">Mesorhizobium muleiense</name>
    <dbReference type="NCBI Taxonomy" id="1004279"/>
    <lineage>
        <taxon>Bacteria</taxon>
        <taxon>Pseudomonadati</taxon>
        <taxon>Pseudomonadota</taxon>
        <taxon>Alphaproteobacteria</taxon>
        <taxon>Hyphomicrobiales</taxon>
        <taxon>Phyllobacteriaceae</taxon>
        <taxon>Mesorhizobium</taxon>
    </lineage>
</organism>
<reference evidence="2" key="1">
    <citation type="submission" date="2016-10" db="EMBL/GenBank/DDBJ databases">
        <authorList>
            <person name="Varghese N."/>
            <person name="Submissions S."/>
        </authorList>
    </citation>
    <scope>NUCLEOTIDE SEQUENCE [LARGE SCALE GENOMIC DNA]</scope>
    <source>
        <strain evidence="2">CGMCC 1.11022</strain>
    </source>
</reference>
<evidence type="ECO:0000313" key="1">
    <source>
        <dbReference type="EMBL" id="SDI71156.1"/>
    </source>
</evidence>
<evidence type="ECO:0000313" key="2">
    <source>
        <dbReference type="Proteomes" id="UP000198894"/>
    </source>
</evidence>